<keyword evidence="3" id="KW-1185">Reference proteome</keyword>
<name>A0ABT8F4L0_9BACT</name>
<evidence type="ECO:0000313" key="3">
    <source>
        <dbReference type="Proteomes" id="UP001168552"/>
    </source>
</evidence>
<sequence length="131" mass="15508">MTKHKYVEEFEIKASKKMLYPYLDTPGGLAQWFADDVTVNEDKVYNFLWEGDDHKARVISHRTNHSIRFEFLPESPEDEEDPAYIEFKLDQNELTEAVFLRITDYTNEEDEEELHHLWSNLVNNLKEIVGG</sequence>
<dbReference type="InterPro" id="IPR045736">
    <property type="entry name" value="START_2"/>
</dbReference>
<dbReference type="SUPFAM" id="SSF55961">
    <property type="entry name" value="Bet v1-like"/>
    <property type="match status" value="1"/>
</dbReference>
<dbReference type="InterPro" id="IPR023393">
    <property type="entry name" value="START-like_dom_sf"/>
</dbReference>
<accession>A0ABT8F4L0</accession>
<proteinExistence type="predicted"/>
<dbReference type="RefSeq" id="WP_320003915.1">
    <property type="nucleotide sequence ID" value="NZ_JAUHJS010000003.1"/>
</dbReference>
<protein>
    <submittedName>
        <fullName evidence="2">START-like domain-containing protein</fullName>
    </submittedName>
</protein>
<dbReference type="Proteomes" id="UP001168552">
    <property type="component" value="Unassembled WGS sequence"/>
</dbReference>
<dbReference type="Pfam" id="PF19569">
    <property type="entry name" value="START_2"/>
    <property type="match status" value="1"/>
</dbReference>
<reference evidence="2" key="1">
    <citation type="submission" date="2023-06" db="EMBL/GenBank/DDBJ databases">
        <title>Cytophagales bacterium Strain LB-30, isolated from soil.</title>
        <authorList>
            <person name="Liu B."/>
        </authorList>
    </citation>
    <scope>NUCLEOTIDE SEQUENCE</scope>
    <source>
        <strain evidence="2">LB-30</strain>
    </source>
</reference>
<dbReference type="EMBL" id="JAUHJS010000003">
    <property type="protein sequence ID" value="MDN4165390.1"/>
    <property type="molecule type" value="Genomic_DNA"/>
</dbReference>
<gene>
    <name evidence="2" type="ORF">QWY31_07750</name>
</gene>
<organism evidence="2 3">
    <name type="scientific">Shiella aurantiaca</name>
    <dbReference type="NCBI Taxonomy" id="3058365"/>
    <lineage>
        <taxon>Bacteria</taxon>
        <taxon>Pseudomonadati</taxon>
        <taxon>Bacteroidota</taxon>
        <taxon>Cytophagia</taxon>
        <taxon>Cytophagales</taxon>
        <taxon>Shiellaceae</taxon>
        <taxon>Shiella</taxon>
    </lineage>
</organism>
<comment type="caution">
    <text evidence="2">The sequence shown here is derived from an EMBL/GenBank/DDBJ whole genome shotgun (WGS) entry which is preliminary data.</text>
</comment>
<dbReference type="Gene3D" id="3.30.530.20">
    <property type="match status" value="1"/>
</dbReference>
<feature type="domain" description="START-like" evidence="1">
    <location>
        <begin position="3"/>
        <end position="130"/>
    </location>
</feature>
<evidence type="ECO:0000259" key="1">
    <source>
        <dbReference type="Pfam" id="PF19569"/>
    </source>
</evidence>
<evidence type="ECO:0000313" key="2">
    <source>
        <dbReference type="EMBL" id="MDN4165390.1"/>
    </source>
</evidence>